<keyword evidence="2" id="KW-0813">Transport</keyword>
<keyword evidence="10" id="KW-1185">Reference proteome</keyword>
<comment type="caution">
    <text evidence="9">The sequence shown here is derived from an EMBL/GenBank/DDBJ whole genome shotgun (WGS) entry which is preliminary data.</text>
</comment>
<dbReference type="PANTHER" id="PTHR30561:SF0">
    <property type="entry name" value="GUANIDINIUM EXPORTER"/>
    <property type="match status" value="1"/>
</dbReference>
<sequence length="104" mass="11345">MNWIFLALAGSFEVVGVYGMNRIKKTKNWLSFVIVSVAMTCSFLFLTLAMRSISMGTAYAIWTGVGTVGGTLVGMFLFGESRSKSRILFISMILFAAVGLKLIS</sequence>
<feature type="transmembrane region" description="Helical" evidence="8">
    <location>
        <begin position="60"/>
        <end position="79"/>
    </location>
</feature>
<evidence type="ECO:0000256" key="1">
    <source>
        <dbReference type="ARBA" id="ARBA00004651"/>
    </source>
</evidence>
<dbReference type="PANTHER" id="PTHR30561">
    <property type="entry name" value="SMR FAMILY PROTON-DEPENDENT DRUG EFFLUX TRANSPORTER SUGE"/>
    <property type="match status" value="1"/>
</dbReference>
<dbReference type="Pfam" id="PF00893">
    <property type="entry name" value="Multi_Drug_Res"/>
    <property type="match status" value="1"/>
</dbReference>
<name>A0ABS4IZ52_9BACL</name>
<evidence type="ECO:0000256" key="3">
    <source>
        <dbReference type="ARBA" id="ARBA00022475"/>
    </source>
</evidence>
<evidence type="ECO:0000313" key="10">
    <source>
        <dbReference type="Proteomes" id="UP001519287"/>
    </source>
</evidence>
<evidence type="ECO:0000256" key="2">
    <source>
        <dbReference type="ARBA" id="ARBA00022448"/>
    </source>
</evidence>
<evidence type="ECO:0000256" key="7">
    <source>
        <dbReference type="RuleBase" id="RU003942"/>
    </source>
</evidence>
<accession>A0ABS4IZ52</accession>
<protein>
    <submittedName>
        <fullName evidence="9">Paired small multidrug resistance pump</fullName>
    </submittedName>
</protein>
<evidence type="ECO:0000313" key="9">
    <source>
        <dbReference type="EMBL" id="MBP1992856.1"/>
    </source>
</evidence>
<gene>
    <name evidence="9" type="ORF">J2Z66_004469</name>
</gene>
<dbReference type="InterPro" id="IPR045324">
    <property type="entry name" value="Small_multidrug_res"/>
</dbReference>
<comment type="similarity">
    <text evidence="7">Belongs to the drug/metabolite transporter (DMT) superfamily. Small multidrug resistance (SMR) (TC 2.A.7.1) family.</text>
</comment>
<proteinExistence type="inferred from homology"/>
<dbReference type="RefSeq" id="WP_209974207.1">
    <property type="nucleotide sequence ID" value="NZ_JAGGLB010000015.1"/>
</dbReference>
<dbReference type="Proteomes" id="UP001519287">
    <property type="component" value="Unassembled WGS sequence"/>
</dbReference>
<dbReference type="InterPro" id="IPR037185">
    <property type="entry name" value="EmrE-like"/>
</dbReference>
<comment type="subcellular location">
    <subcellularLocation>
        <location evidence="1 7">Cell membrane</location>
        <topology evidence="1 7">Multi-pass membrane protein</topology>
    </subcellularLocation>
</comment>
<organism evidence="9 10">
    <name type="scientific">Paenibacillus eucommiae</name>
    <dbReference type="NCBI Taxonomy" id="1355755"/>
    <lineage>
        <taxon>Bacteria</taxon>
        <taxon>Bacillati</taxon>
        <taxon>Bacillota</taxon>
        <taxon>Bacilli</taxon>
        <taxon>Bacillales</taxon>
        <taxon>Paenibacillaceae</taxon>
        <taxon>Paenibacillus</taxon>
    </lineage>
</organism>
<keyword evidence="5 8" id="KW-1133">Transmembrane helix</keyword>
<reference evidence="9 10" key="1">
    <citation type="submission" date="2021-03" db="EMBL/GenBank/DDBJ databases">
        <title>Genomic Encyclopedia of Type Strains, Phase IV (KMG-IV): sequencing the most valuable type-strain genomes for metagenomic binning, comparative biology and taxonomic classification.</title>
        <authorList>
            <person name="Goeker M."/>
        </authorList>
    </citation>
    <scope>NUCLEOTIDE SEQUENCE [LARGE SCALE GENOMIC DNA]</scope>
    <source>
        <strain evidence="9 10">DSM 26048</strain>
    </source>
</reference>
<dbReference type="Gene3D" id="1.10.3730.20">
    <property type="match status" value="1"/>
</dbReference>
<evidence type="ECO:0000256" key="4">
    <source>
        <dbReference type="ARBA" id="ARBA00022692"/>
    </source>
</evidence>
<keyword evidence="4 7" id="KW-0812">Transmembrane</keyword>
<feature type="transmembrane region" description="Helical" evidence="8">
    <location>
        <begin position="85"/>
        <end position="103"/>
    </location>
</feature>
<keyword evidence="3" id="KW-1003">Cell membrane</keyword>
<keyword evidence="6 8" id="KW-0472">Membrane</keyword>
<dbReference type="InterPro" id="IPR000390">
    <property type="entry name" value="Small_drug/metabolite_transptr"/>
</dbReference>
<feature type="transmembrane region" description="Helical" evidence="8">
    <location>
        <begin position="29"/>
        <end position="48"/>
    </location>
</feature>
<dbReference type="EMBL" id="JAGGLB010000015">
    <property type="protein sequence ID" value="MBP1992856.1"/>
    <property type="molecule type" value="Genomic_DNA"/>
</dbReference>
<evidence type="ECO:0000256" key="8">
    <source>
        <dbReference type="SAM" id="Phobius"/>
    </source>
</evidence>
<evidence type="ECO:0000256" key="5">
    <source>
        <dbReference type="ARBA" id="ARBA00022989"/>
    </source>
</evidence>
<evidence type="ECO:0000256" key="6">
    <source>
        <dbReference type="ARBA" id="ARBA00023136"/>
    </source>
</evidence>
<dbReference type="SUPFAM" id="SSF103481">
    <property type="entry name" value="Multidrug resistance efflux transporter EmrE"/>
    <property type="match status" value="1"/>
</dbReference>